<name>A0A1W2TEJ4_ROSNE</name>
<dbReference type="EMBL" id="DF977464">
    <property type="protein sequence ID" value="GAP86447.2"/>
    <property type="molecule type" value="Genomic_DNA"/>
</dbReference>
<feature type="region of interest" description="Disordered" evidence="1">
    <location>
        <begin position="192"/>
        <end position="239"/>
    </location>
</feature>
<feature type="compositionally biased region" description="Polar residues" evidence="1">
    <location>
        <begin position="222"/>
        <end position="234"/>
    </location>
</feature>
<evidence type="ECO:0000256" key="1">
    <source>
        <dbReference type="SAM" id="MobiDB-lite"/>
    </source>
</evidence>
<dbReference type="PANTHER" id="PTHR40625:SF1">
    <property type="entry name" value="AMP-ACTIVATED PROTEIN KINASE GLYCOGEN-BINDING DOMAIN-CONTAINING PROTEIN"/>
    <property type="match status" value="1"/>
</dbReference>
<keyword evidence="3" id="KW-1185">Reference proteome</keyword>
<proteinExistence type="predicted"/>
<feature type="compositionally biased region" description="Acidic residues" evidence="1">
    <location>
        <begin position="210"/>
        <end position="221"/>
    </location>
</feature>
<feature type="compositionally biased region" description="Basic and acidic residues" evidence="1">
    <location>
        <begin position="194"/>
        <end position="204"/>
    </location>
</feature>
<evidence type="ECO:0000313" key="3">
    <source>
        <dbReference type="Proteomes" id="UP000054516"/>
    </source>
</evidence>
<dbReference type="OMA" id="RGRDQWR"/>
<evidence type="ECO:0000313" key="2">
    <source>
        <dbReference type="EMBL" id="GAP86447.2"/>
    </source>
</evidence>
<reference evidence="2" key="1">
    <citation type="submission" date="2016-03" db="EMBL/GenBank/DDBJ databases">
        <title>Draft genome sequence of Rosellinia necatrix.</title>
        <authorList>
            <person name="Kanematsu S."/>
        </authorList>
    </citation>
    <scope>NUCLEOTIDE SEQUENCE [LARGE SCALE GENOMIC DNA]</scope>
    <source>
        <strain evidence="2">W97</strain>
    </source>
</reference>
<sequence length="481" mass="53050">MDPTTTLFTFMLQTHPSVLSVQLLGSWDNFSVHHRMERDSRRHQGEWKGSHNFDKIICDGDMATSTERRGGLKMGQRYYYYYELNGSTETYNASLPTTTACPFLPGQTVNTLDVPVERRTRLKSASMNSLRKNEFKTMDPVDRFAAPRQKSSAGPRREFRMPSASILSKRGTRSVSPAPSWTGTARRFLGFKSHNKDREAERGRKASPAEVEDVFCEDQDSSTETRCATPSGSIRSRDLSPESLRKFLCEDRPASSSNTDAPASFSIPDDIEEEAEDNDDDENFASSMALDTTPFTNLSPPPFQRGGLSAPLARHTNPATNQTPVTAVRPVNKQCSVPLTKLQIPRSHSTLSTASSSLASATSPLSNISQGPSQFSFFDDSEEEDLVGDRTQRKENADSDALVLELQAPITSYSLPRGSTDIKRPLGTTPVLKSLESPALVARSGNGVPVDANFFGLPNVDVGLDDLVNDTNWMNDVIRHK</sequence>
<dbReference type="Proteomes" id="UP000054516">
    <property type="component" value="Unassembled WGS sequence"/>
</dbReference>
<protein>
    <submittedName>
        <fullName evidence="2">Uncharacterized protein</fullName>
    </submittedName>
</protein>
<dbReference type="PANTHER" id="PTHR40625">
    <property type="entry name" value="GTP-BINDING PROTEIN ESDC-RELATED"/>
    <property type="match status" value="1"/>
</dbReference>
<organism evidence="2">
    <name type="scientific">Rosellinia necatrix</name>
    <name type="common">White root-rot fungus</name>
    <dbReference type="NCBI Taxonomy" id="77044"/>
    <lineage>
        <taxon>Eukaryota</taxon>
        <taxon>Fungi</taxon>
        <taxon>Dikarya</taxon>
        <taxon>Ascomycota</taxon>
        <taxon>Pezizomycotina</taxon>
        <taxon>Sordariomycetes</taxon>
        <taxon>Xylariomycetidae</taxon>
        <taxon>Xylariales</taxon>
        <taxon>Xylariaceae</taxon>
        <taxon>Rosellinia</taxon>
    </lineage>
</organism>
<feature type="region of interest" description="Disordered" evidence="1">
    <location>
        <begin position="291"/>
        <end position="310"/>
    </location>
</feature>
<gene>
    <name evidence="2" type="ORF">SAMD00023353_1901360</name>
</gene>
<accession>A0A1W2TEJ4</accession>
<dbReference type="AlphaFoldDB" id="A0A1W2TEJ4"/>
<dbReference type="OrthoDB" id="5422351at2759"/>